<dbReference type="GO" id="GO:0000166">
    <property type="term" value="F:nucleotide binding"/>
    <property type="evidence" value="ECO:0007669"/>
    <property type="project" value="UniProtKB-KW"/>
</dbReference>
<evidence type="ECO:0000256" key="7">
    <source>
        <dbReference type="ARBA" id="ARBA00023080"/>
    </source>
</evidence>
<dbReference type="GO" id="GO:0009146">
    <property type="term" value="P:purine nucleoside triphosphate catabolic process"/>
    <property type="evidence" value="ECO:0007669"/>
    <property type="project" value="UniProtKB-UniRule"/>
</dbReference>
<dbReference type="Pfam" id="PF01725">
    <property type="entry name" value="Ham1p_like"/>
    <property type="match status" value="1"/>
</dbReference>
<dbReference type="GO" id="GO:0017111">
    <property type="term" value="F:ribonucleoside triphosphate phosphatase activity"/>
    <property type="evidence" value="ECO:0007669"/>
    <property type="project" value="InterPro"/>
</dbReference>
<dbReference type="GO" id="GO:0036220">
    <property type="term" value="F:ITP diphosphatase activity"/>
    <property type="evidence" value="ECO:0007669"/>
    <property type="project" value="UniProtKB-UniRule"/>
</dbReference>
<feature type="binding site" evidence="10">
    <location>
        <position position="71"/>
    </location>
    <ligand>
        <name>substrate</name>
    </ligand>
</feature>
<feature type="binding site" evidence="10">
    <location>
        <position position="70"/>
    </location>
    <ligand>
        <name>Mg(2+)</name>
        <dbReference type="ChEBI" id="CHEBI:18420"/>
    </ligand>
</feature>
<dbReference type="FunFam" id="3.90.950.10:FF:000001">
    <property type="entry name" value="dITP/XTP pyrophosphatase"/>
    <property type="match status" value="1"/>
</dbReference>
<feature type="binding site" evidence="10">
    <location>
        <position position="41"/>
    </location>
    <ligand>
        <name>Mg(2+)</name>
        <dbReference type="ChEBI" id="CHEBI:18420"/>
    </ligand>
</feature>
<dbReference type="NCBIfam" id="TIGR00042">
    <property type="entry name" value="RdgB/HAM1 family non-canonical purine NTP pyrophosphatase"/>
    <property type="match status" value="1"/>
</dbReference>
<dbReference type="AlphaFoldDB" id="A0A8J6NM36"/>
<comment type="similarity">
    <text evidence="1 10 11">Belongs to the HAM1 NTPase family.</text>
</comment>
<sequence length="197" mass="21339">MLKLLLASQNPGKLIEMKFILQDLPIEIITPADLGLDLHVEENGQTYASNAALKAKAFMQASGLIALGDDSGLEVDALDGAPGLFSARYAPGPNADDGDRRNFLLKNLLPHPRPWTARFRATVAIAQPNGEIHFSEGVCEGEIIPEERGDGGFGYDPIFCLSDTACTMAELPEEKKNHLSHRARALAKARPVLLKLL</sequence>
<dbReference type="GO" id="GO:0046872">
    <property type="term" value="F:metal ion binding"/>
    <property type="evidence" value="ECO:0007669"/>
    <property type="project" value="UniProtKB-KW"/>
</dbReference>
<organism evidence="12 13">
    <name type="scientific">Candidatus Desulfolinea nitratireducens</name>
    <dbReference type="NCBI Taxonomy" id="2841698"/>
    <lineage>
        <taxon>Bacteria</taxon>
        <taxon>Bacillati</taxon>
        <taxon>Chloroflexota</taxon>
        <taxon>Anaerolineae</taxon>
        <taxon>Anaerolineales</taxon>
        <taxon>Anaerolineales incertae sedis</taxon>
        <taxon>Candidatus Desulfolinea</taxon>
    </lineage>
</organism>
<comment type="function">
    <text evidence="10">Pyrophosphatase that catalyzes the hydrolysis of nucleoside triphosphates to their monophosphate derivatives, with a high preference for the non-canonical purine nucleotides XTP (xanthosine triphosphate), dITP (deoxyinosine triphosphate) and ITP. Seems to function as a house-cleaning enzyme that removes non-canonical purine nucleotides from the nucleotide pool, thus preventing their incorporation into DNA/RNA and avoiding chromosomal lesions.</text>
</comment>
<keyword evidence="3 10" id="KW-0479">Metal-binding</keyword>
<dbReference type="InterPro" id="IPR020922">
    <property type="entry name" value="dITP/XTP_pyrophosphatase"/>
</dbReference>
<dbReference type="Gene3D" id="3.90.950.10">
    <property type="match status" value="1"/>
</dbReference>
<dbReference type="EC" id="3.6.1.66" evidence="10"/>
<evidence type="ECO:0000256" key="10">
    <source>
        <dbReference type="HAMAP-Rule" id="MF_01405"/>
    </source>
</evidence>
<accession>A0A8J6NM36</accession>
<comment type="caution">
    <text evidence="12">The sequence shown here is derived from an EMBL/GenBank/DDBJ whole genome shotgun (WGS) entry which is preliminary data.</text>
</comment>
<keyword evidence="4 10" id="KW-0547">Nucleotide-binding</keyword>
<evidence type="ECO:0000256" key="5">
    <source>
        <dbReference type="ARBA" id="ARBA00022801"/>
    </source>
</evidence>
<evidence type="ECO:0000256" key="2">
    <source>
        <dbReference type="ARBA" id="ARBA00011738"/>
    </source>
</evidence>
<keyword evidence="5 10" id="KW-0378">Hydrolase</keyword>
<feature type="binding site" evidence="10">
    <location>
        <position position="176"/>
    </location>
    <ligand>
        <name>substrate</name>
    </ligand>
</feature>
<reference evidence="12 13" key="1">
    <citation type="submission" date="2020-08" db="EMBL/GenBank/DDBJ databases">
        <title>Bridging the membrane lipid divide: bacteria of the FCB group superphylum have the potential to synthesize archaeal ether lipids.</title>
        <authorList>
            <person name="Villanueva L."/>
            <person name="Von Meijenfeldt F.A.B."/>
            <person name="Westbye A.B."/>
            <person name="Yadav S."/>
            <person name="Hopmans E.C."/>
            <person name="Dutilh B.E."/>
            <person name="Sinninghe Damste J.S."/>
        </authorList>
    </citation>
    <scope>NUCLEOTIDE SEQUENCE [LARGE SCALE GENOMIC DNA]</scope>
    <source>
        <strain evidence="12">NIOZ-UU36</strain>
    </source>
</reference>
<comment type="subunit">
    <text evidence="2 10">Homodimer.</text>
</comment>
<gene>
    <name evidence="12" type="primary">rdgB</name>
    <name evidence="12" type="ORF">H8E29_10315</name>
</gene>
<evidence type="ECO:0000256" key="8">
    <source>
        <dbReference type="ARBA" id="ARBA00051875"/>
    </source>
</evidence>
<dbReference type="PANTHER" id="PTHR11067:SF9">
    <property type="entry name" value="INOSINE TRIPHOSPHATE PYROPHOSPHATASE"/>
    <property type="match status" value="1"/>
</dbReference>
<evidence type="ECO:0000256" key="4">
    <source>
        <dbReference type="ARBA" id="ARBA00022741"/>
    </source>
</evidence>
<dbReference type="Proteomes" id="UP000614469">
    <property type="component" value="Unassembled WGS sequence"/>
</dbReference>
<dbReference type="EMBL" id="JACNJN010000119">
    <property type="protein sequence ID" value="MBC8335650.1"/>
    <property type="molecule type" value="Genomic_DNA"/>
</dbReference>
<keyword evidence="7 10" id="KW-0546">Nucleotide metabolism</keyword>
<proteinExistence type="inferred from homology"/>
<dbReference type="CDD" id="cd00515">
    <property type="entry name" value="HAM1"/>
    <property type="match status" value="1"/>
</dbReference>
<dbReference type="InterPro" id="IPR002637">
    <property type="entry name" value="RdgB/HAM1"/>
</dbReference>
<evidence type="ECO:0000256" key="3">
    <source>
        <dbReference type="ARBA" id="ARBA00022723"/>
    </source>
</evidence>
<keyword evidence="6 10" id="KW-0460">Magnesium</keyword>
<evidence type="ECO:0000313" key="13">
    <source>
        <dbReference type="Proteomes" id="UP000614469"/>
    </source>
</evidence>
<dbReference type="HAMAP" id="MF_01405">
    <property type="entry name" value="Non_canon_purine_NTPase"/>
    <property type="match status" value="1"/>
</dbReference>
<name>A0A8J6NM36_9CHLR</name>
<comment type="cofactor">
    <cofactor evidence="10">
        <name>Mg(2+)</name>
        <dbReference type="ChEBI" id="CHEBI:18420"/>
    </cofactor>
    <text evidence="10">Binds 1 Mg(2+) ion per subunit.</text>
</comment>
<feature type="binding site" evidence="10">
    <location>
        <begin position="181"/>
        <end position="182"/>
    </location>
    <ligand>
        <name>substrate</name>
    </ligand>
</feature>
<comment type="catalytic activity">
    <reaction evidence="9 10">
        <text>XTP + H2O = XMP + diphosphate + H(+)</text>
        <dbReference type="Rhea" id="RHEA:28610"/>
        <dbReference type="ChEBI" id="CHEBI:15377"/>
        <dbReference type="ChEBI" id="CHEBI:15378"/>
        <dbReference type="ChEBI" id="CHEBI:33019"/>
        <dbReference type="ChEBI" id="CHEBI:57464"/>
        <dbReference type="ChEBI" id="CHEBI:61314"/>
        <dbReference type="EC" id="3.6.1.66"/>
    </reaction>
</comment>
<protein>
    <recommendedName>
        <fullName evidence="10">dITP/XTP pyrophosphatase</fullName>
        <ecNumber evidence="10">3.6.1.66</ecNumber>
    </recommendedName>
    <alternativeName>
        <fullName evidence="10">Non-canonical purine NTP pyrophosphatase</fullName>
    </alternativeName>
    <alternativeName>
        <fullName evidence="10">Non-standard purine NTP pyrophosphatase</fullName>
    </alternativeName>
    <alternativeName>
        <fullName evidence="10">Nucleoside-triphosphate diphosphatase</fullName>
    </alternativeName>
    <alternativeName>
        <fullName evidence="10">Nucleoside-triphosphate pyrophosphatase</fullName>
        <shortName evidence="10">NTPase</shortName>
    </alternativeName>
</protein>
<evidence type="ECO:0000256" key="6">
    <source>
        <dbReference type="ARBA" id="ARBA00022842"/>
    </source>
</evidence>
<evidence type="ECO:0000256" key="11">
    <source>
        <dbReference type="RuleBase" id="RU003781"/>
    </source>
</evidence>
<dbReference type="PANTHER" id="PTHR11067">
    <property type="entry name" value="INOSINE TRIPHOSPHATE PYROPHOSPHATASE/HAM1 PROTEIN"/>
    <property type="match status" value="1"/>
</dbReference>
<dbReference type="InterPro" id="IPR029001">
    <property type="entry name" value="ITPase-like_fam"/>
</dbReference>
<evidence type="ECO:0000313" key="12">
    <source>
        <dbReference type="EMBL" id="MBC8335650.1"/>
    </source>
</evidence>
<comment type="catalytic activity">
    <reaction evidence="8 10">
        <text>dITP + H2O = dIMP + diphosphate + H(+)</text>
        <dbReference type="Rhea" id="RHEA:28342"/>
        <dbReference type="ChEBI" id="CHEBI:15377"/>
        <dbReference type="ChEBI" id="CHEBI:15378"/>
        <dbReference type="ChEBI" id="CHEBI:33019"/>
        <dbReference type="ChEBI" id="CHEBI:61194"/>
        <dbReference type="ChEBI" id="CHEBI:61382"/>
        <dbReference type="EC" id="3.6.1.66"/>
    </reaction>
</comment>
<dbReference type="GO" id="GO:0005829">
    <property type="term" value="C:cytosol"/>
    <property type="evidence" value="ECO:0007669"/>
    <property type="project" value="TreeGrafter"/>
</dbReference>
<feature type="binding site" evidence="10">
    <location>
        <begin position="8"/>
        <end position="13"/>
    </location>
    <ligand>
        <name>substrate</name>
    </ligand>
</feature>
<feature type="active site" description="Proton acceptor" evidence="10">
    <location>
        <position position="70"/>
    </location>
</feature>
<dbReference type="SUPFAM" id="SSF52972">
    <property type="entry name" value="ITPase-like"/>
    <property type="match status" value="1"/>
</dbReference>
<evidence type="ECO:0000256" key="9">
    <source>
        <dbReference type="ARBA" id="ARBA00052017"/>
    </source>
</evidence>
<evidence type="ECO:0000256" key="1">
    <source>
        <dbReference type="ARBA" id="ARBA00008023"/>
    </source>
</evidence>
<feature type="binding site" evidence="10">
    <location>
        <begin position="153"/>
        <end position="156"/>
    </location>
    <ligand>
        <name>substrate</name>
    </ligand>
</feature>
<dbReference type="GO" id="GO:0035870">
    <property type="term" value="F:dITP diphosphatase activity"/>
    <property type="evidence" value="ECO:0007669"/>
    <property type="project" value="UniProtKB-UniRule"/>
</dbReference>
<dbReference type="GO" id="GO:0036222">
    <property type="term" value="F:XTP diphosphatase activity"/>
    <property type="evidence" value="ECO:0007669"/>
    <property type="project" value="UniProtKB-UniRule"/>
</dbReference>
<comment type="catalytic activity">
    <reaction evidence="10">
        <text>ITP + H2O = IMP + diphosphate + H(+)</text>
        <dbReference type="Rhea" id="RHEA:29399"/>
        <dbReference type="ChEBI" id="CHEBI:15377"/>
        <dbReference type="ChEBI" id="CHEBI:15378"/>
        <dbReference type="ChEBI" id="CHEBI:33019"/>
        <dbReference type="ChEBI" id="CHEBI:58053"/>
        <dbReference type="ChEBI" id="CHEBI:61402"/>
        <dbReference type="EC" id="3.6.1.66"/>
    </reaction>
</comment>
<dbReference type="GO" id="GO:0009117">
    <property type="term" value="P:nucleotide metabolic process"/>
    <property type="evidence" value="ECO:0007669"/>
    <property type="project" value="UniProtKB-KW"/>
</dbReference>